<dbReference type="RefSeq" id="WP_052593835.1">
    <property type="nucleotide sequence ID" value="NZ_CP011112.1"/>
</dbReference>
<gene>
    <name evidence="4" type="ORF">VV02_18410</name>
</gene>
<feature type="domain" description="N-acetyltransferase" evidence="3">
    <location>
        <begin position="129"/>
        <end position="284"/>
    </location>
</feature>
<dbReference type="InterPro" id="IPR000182">
    <property type="entry name" value="GNAT_dom"/>
</dbReference>
<name>A0A0K1JLB3_9MICO</name>
<evidence type="ECO:0000313" key="4">
    <source>
        <dbReference type="EMBL" id="AKU17363.1"/>
    </source>
</evidence>
<proteinExistence type="predicted"/>
<evidence type="ECO:0000256" key="2">
    <source>
        <dbReference type="ARBA" id="ARBA00023315"/>
    </source>
</evidence>
<dbReference type="SUPFAM" id="SSF55729">
    <property type="entry name" value="Acyl-CoA N-acyltransferases (Nat)"/>
    <property type="match status" value="1"/>
</dbReference>
<dbReference type="Pfam" id="PF00583">
    <property type="entry name" value="Acetyltransf_1"/>
    <property type="match status" value="1"/>
</dbReference>
<evidence type="ECO:0000256" key="1">
    <source>
        <dbReference type="ARBA" id="ARBA00022679"/>
    </source>
</evidence>
<keyword evidence="5" id="KW-1185">Reference proteome</keyword>
<evidence type="ECO:0000313" key="5">
    <source>
        <dbReference type="Proteomes" id="UP000066480"/>
    </source>
</evidence>
<dbReference type="AlphaFoldDB" id="A0A0K1JLB3"/>
<sequence>MDPVMRHWQDIDSALPNAVDDPTGGTRIEVDGGYGIATTERADLTELSSLWTDDLQHTLTPRVASPDAMDRLLTAWLESLPAAERGLTKISWPSRDNAMPAVFMRHGFQPASPLAIRPRGRAALAELPECVRPVRPEDADAITRLWLELVIWDAQFGNLLKRPASPQLIASATAEICGRPDSLSLVAEHDGEVVGVMLVHSAQHAAWVQDLTSATPAAYLAVGVTTRDGRSSGIGSSLARAAAYRADREHAATVLNYNIINPLSGPFWHRLGYRPLWLGWRRRA</sequence>
<evidence type="ECO:0000259" key="3">
    <source>
        <dbReference type="PROSITE" id="PS51186"/>
    </source>
</evidence>
<dbReference type="InterPro" id="IPR050832">
    <property type="entry name" value="Bact_Acetyltransf"/>
</dbReference>
<dbReference type="InterPro" id="IPR016181">
    <property type="entry name" value="Acyl_CoA_acyltransferase"/>
</dbReference>
<reference evidence="4 5" key="1">
    <citation type="submission" date="2015-03" db="EMBL/GenBank/DDBJ databases">
        <title>Luteipulveratus halotolerans sp. nov., a novel actinobacterium (Dermacoccaceae) from Sarawak, Malaysia.</title>
        <authorList>
            <person name="Juboi H."/>
            <person name="Basik A."/>
            <person name="Shamsul S.S."/>
            <person name="Arnold P."/>
            <person name="Schmitt E.K."/>
            <person name="Sanglier J.-J."/>
            <person name="Yeo T."/>
        </authorList>
    </citation>
    <scope>NUCLEOTIDE SEQUENCE [LARGE SCALE GENOMIC DNA]</scope>
    <source>
        <strain evidence="4 5">MN07-A0370</strain>
    </source>
</reference>
<keyword evidence="1" id="KW-0808">Transferase</keyword>
<dbReference type="PATRIC" id="fig|571913.6.peg.3734"/>
<dbReference type="KEGG" id="lmoi:VV02_18410"/>
<accession>A0A0K1JLB3</accession>
<dbReference type="GO" id="GO:0016747">
    <property type="term" value="F:acyltransferase activity, transferring groups other than amino-acyl groups"/>
    <property type="evidence" value="ECO:0007669"/>
    <property type="project" value="InterPro"/>
</dbReference>
<dbReference type="Gene3D" id="3.40.630.30">
    <property type="match status" value="1"/>
</dbReference>
<dbReference type="PANTHER" id="PTHR43877:SF1">
    <property type="entry name" value="ACETYLTRANSFERASE"/>
    <property type="match status" value="1"/>
</dbReference>
<organism evidence="4 5">
    <name type="scientific">Luteipulveratus mongoliensis</name>
    <dbReference type="NCBI Taxonomy" id="571913"/>
    <lineage>
        <taxon>Bacteria</taxon>
        <taxon>Bacillati</taxon>
        <taxon>Actinomycetota</taxon>
        <taxon>Actinomycetes</taxon>
        <taxon>Micrococcales</taxon>
        <taxon>Dermacoccaceae</taxon>
        <taxon>Luteipulveratus</taxon>
    </lineage>
</organism>
<dbReference type="STRING" id="571913.VV02_18410"/>
<dbReference type="Proteomes" id="UP000066480">
    <property type="component" value="Chromosome"/>
</dbReference>
<dbReference type="PROSITE" id="PS51186">
    <property type="entry name" value="GNAT"/>
    <property type="match status" value="1"/>
</dbReference>
<dbReference type="PANTHER" id="PTHR43877">
    <property type="entry name" value="AMINOALKYLPHOSPHONATE N-ACETYLTRANSFERASE-RELATED-RELATED"/>
    <property type="match status" value="1"/>
</dbReference>
<dbReference type="OrthoDB" id="149709at2"/>
<keyword evidence="2" id="KW-0012">Acyltransferase</keyword>
<dbReference type="EMBL" id="CP011112">
    <property type="protein sequence ID" value="AKU17363.1"/>
    <property type="molecule type" value="Genomic_DNA"/>
</dbReference>
<protein>
    <recommendedName>
        <fullName evidence="3">N-acetyltransferase domain-containing protein</fullName>
    </recommendedName>
</protein>